<proteinExistence type="inferred from homology"/>
<dbReference type="Pfam" id="PF00225">
    <property type="entry name" value="Kinesin"/>
    <property type="match status" value="1"/>
</dbReference>
<comment type="similarity">
    <text evidence="2">Belongs to the TRAFAC class myosin-kinesin ATPase superfamily. Kinesin family.</text>
</comment>
<feature type="region of interest" description="Disordered" evidence="4">
    <location>
        <begin position="594"/>
        <end position="621"/>
    </location>
</feature>
<dbReference type="GO" id="GO:0051225">
    <property type="term" value="P:spindle assembly"/>
    <property type="evidence" value="ECO:0000318"/>
    <property type="project" value="GO_Central"/>
</dbReference>
<reference evidence="6 7" key="1">
    <citation type="journal article" date="2011" name="Nat. Genet.">
        <title>The genome of the mesopolyploid crop species Brassica rapa.</title>
        <authorList>
            <consortium name="Brassica rapa Genome Sequencing Project Consortium"/>
            <person name="Wang X."/>
            <person name="Wang H."/>
            <person name="Wang J."/>
            <person name="Sun R."/>
            <person name="Wu J."/>
            <person name="Liu S."/>
            <person name="Bai Y."/>
            <person name="Mun J.H."/>
            <person name="Bancroft I."/>
            <person name="Cheng F."/>
            <person name="Huang S."/>
            <person name="Li X."/>
            <person name="Hua W."/>
            <person name="Wang J."/>
            <person name="Wang X."/>
            <person name="Freeling M."/>
            <person name="Pires J.C."/>
            <person name="Paterson A.H."/>
            <person name="Chalhoub B."/>
            <person name="Wang B."/>
            <person name="Hayward A."/>
            <person name="Sharpe A.G."/>
            <person name="Park B.S."/>
            <person name="Weisshaar B."/>
            <person name="Liu B."/>
            <person name="Li B."/>
            <person name="Liu B."/>
            <person name="Tong C."/>
            <person name="Song C."/>
            <person name="Duran C."/>
            <person name="Peng C."/>
            <person name="Geng C."/>
            <person name="Koh C."/>
            <person name="Lin C."/>
            <person name="Edwards D."/>
            <person name="Mu D."/>
            <person name="Shen D."/>
            <person name="Soumpourou E."/>
            <person name="Li F."/>
            <person name="Fraser F."/>
            <person name="Conant G."/>
            <person name="Lassalle G."/>
            <person name="King G.J."/>
            <person name="Bonnema G."/>
            <person name="Tang H."/>
            <person name="Wang H."/>
            <person name="Belcram H."/>
            <person name="Zhou H."/>
            <person name="Hirakawa H."/>
            <person name="Abe H."/>
            <person name="Guo H."/>
            <person name="Wang H."/>
            <person name="Jin H."/>
            <person name="Parkin I.A."/>
            <person name="Batley J."/>
            <person name="Kim J.S."/>
            <person name="Just J."/>
            <person name="Li J."/>
            <person name="Xu J."/>
            <person name="Deng J."/>
            <person name="Kim J.A."/>
            <person name="Li J."/>
            <person name="Yu J."/>
            <person name="Meng J."/>
            <person name="Wang J."/>
            <person name="Min J."/>
            <person name="Poulain J."/>
            <person name="Wang J."/>
            <person name="Hatakeyama K."/>
            <person name="Wu K."/>
            <person name="Wang L."/>
            <person name="Fang L."/>
            <person name="Trick M."/>
            <person name="Links M.G."/>
            <person name="Zhao M."/>
            <person name="Jin M."/>
            <person name="Ramchiary N."/>
            <person name="Drou N."/>
            <person name="Berkman P.J."/>
            <person name="Cai Q."/>
            <person name="Huang Q."/>
            <person name="Li R."/>
            <person name="Tabata S."/>
            <person name="Cheng S."/>
            <person name="Zhang S."/>
            <person name="Zhang S."/>
            <person name="Huang S."/>
            <person name="Sato S."/>
            <person name="Sun S."/>
            <person name="Kwon S.J."/>
            <person name="Choi S.R."/>
            <person name="Lee T.H."/>
            <person name="Fan W."/>
            <person name="Zhao X."/>
            <person name="Tan X."/>
            <person name="Xu X."/>
            <person name="Wang Y."/>
            <person name="Qiu Y."/>
            <person name="Yin Y."/>
            <person name="Li Y."/>
            <person name="Du Y."/>
            <person name="Liao Y."/>
            <person name="Lim Y."/>
            <person name="Narusaka Y."/>
            <person name="Wang Y."/>
            <person name="Wang Z."/>
            <person name="Li Z."/>
            <person name="Wang Z."/>
            <person name="Xiong Z."/>
            <person name="Zhang Z."/>
        </authorList>
    </citation>
    <scope>NUCLEOTIDE SEQUENCE [LARGE SCALE GENOMIC DNA]</scope>
    <source>
        <strain evidence="6 7">cv. Chiifu-401-42</strain>
    </source>
</reference>
<dbReference type="PANTHER" id="PTHR47972">
    <property type="entry name" value="KINESIN-LIKE PROTEIN KLP-3"/>
    <property type="match status" value="1"/>
</dbReference>
<dbReference type="InterPro" id="IPR001752">
    <property type="entry name" value="Kinesin_motor_dom"/>
</dbReference>
<dbReference type="GO" id="GO:0005737">
    <property type="term" value="C:cytoplasm"/>
    <property type="evidence" value="ECO:0000318"/>
    <property type="project" value="GO_Central"/>
</dbReference>
<dbReference type="OMA" id="VCDSSER"/>
<evidence type="ECO:0000313" key="6">
    <source>
        <dbReference type="EnsemblPlants" id="Bra038000.1-P"/>
    </source>
</evidence>
<dbReference type="InParanoid" id="M4FA86"/>
<evidence type="ECO:0000313" key="7">
    <source>
        <dbReference type="Proteomes" id="UP000011750"/>
    </source>
</evidence>
<evidence type="ECO:0000256" key="4">
    <source>
        <dbReference type="SAM" id="MobiDB-lite"/>
    </source>
</evidence>
<dbReference type="STRING" id="51351.M4FA86"/>
<dbReference type="GO" id="GO:0003777">
    <property type="term" value="F:microtubule motor activity"/>
    <property type="evidence" value="ECO:0000318"/>
    <property type="project" value="GO_Central"/>
</dbReference>
<dbReference type="PROSITE" id="PS50067">
    <property type="entry name" value="KINESIN_MOTOR_2"/>
    <property type="match status" value="1"/>
</dbReference>
<dbReference type="GO" id="GO:0005871">
    <property type="term" value="C:kinesin complex"/>
    <property type="evidence" value="ECO:0000318"/>
    <property type="project" value="GO_Central"/>
</dbReference>
<dbReference type="SUPFAM" id="SSF52540">
    <property type="entry name" value="P-loop containing nucleoside triphosphate hydrolases"/>
    <property type="match status" value="1"/>
</dbReference>
<dbReference type="GO" id="GO:0005874">
    <property type="term" value="C:microtubule"/>
    <property type="evidence" value="ECO:0000318"/>
    <property type="project" value="GO_Central"/>
</dbReference>
<dbReference type="InterPro" id="IPR036961">
    <property type="entry name" value="Kinesin_motor_dom_sf"/>
</dbReference>
<accession>M4FA86</accession>
<evidence type="ECO:0000256" key="1">
    <source>
        <dbReference type="ARBA" id="ARBA00023175"/>
    </source>
</evidence>
<reference evidence="6 7" key="2">
    <citation type="journal article" date="2018" name="Hortic Res">
        <title>Improved Brassica rapa reference genome by single-molecule sequencing and chromosome conformation capture technologies.</title>
        <authorList>
            <person name="Zhang L."/>
            <person name="Cai X."/>
            <person name="Wu J."/>
            <person name="Liu M."/>
            <person name="Grob S."/>
            <person name="Cheng F."/>
            <person name="Liang J."/>
            <person name="Cai C."/>
            <person name="Liu Z."/>
            <person name="Liu B."/>
            <person name="Wang F."/>
            <person name="Li S."/>
            <person name="Liu F."/>
            <person name="Li X."/>
            <person name="Cheng L."/>
            <person name="Yang W."/>
            <person name="Li M.H."/>
            <person name="Grossniklaus U."/>
            <person name="Zheng H."/>
            <person name="Wang X."/>
        </authorList>
    </citation>
    <scope>NUCLEOTIDE SEQUENCE [LARGE SCALE GENOMIC DNA]</scope>
    <source>
        <strain evidence="6 7">cv. Chiifu-401-42</strain>
    </source>
</reference>
<dbReference type="HOGENOM" id="CLU_013578_1_0_1"/>
<dbReference type="Gene3D" id="3.40.850.10">
    <property type="entry name" value="Kinesin motor domain"/>
    <property type="match status" value="2"/>
</dbReference>
<dbReference type="EnsemblPlants" id="Bra038000.1">
    <property type="protein sequence ID" value="Bra038000.1-P"/>
    <property type="gene ID" value="Bra038000"/>
</dbReference>
<dbReference type="InterPro" id="IPR027640">
    <property type="entry name" value="Kinesin-like_fam"/>
</dbReference>
<reference evidence="6" key="3">
    <citation type="submission" date="2023-03" db="UniProtKB">
        <authorList>
            <consortium name="EnsemblPlants"/>
        </authorList>
    </citation>
    <scope>IDENTIFICATION</scope>
    <source>
        <strain evidence="6">cv. Chiifu-401-42</strain>
    </source>
</reference>
<dbReference type="InterPro" id="IPR027417">
    <property type="entry name" value="P-loop_NTPase"/>
</dbReference>
<feature type="domain" description="Kinesin motor" evidence="5">
    <location>
        <begin position="95"/>
        <end position="335"/>
    </location>
</feature>
<dbReference type="eggNOG" id="KOG0239">
    <property type="taxonomic scope" value="Eukaryota"/>
</dbReference>
<organism evidence="6 7">
    <name type="scientific">Brassica campestris</name>
    <name type="common">Field mustard</name>
    <dbReference type="NCBI Taxonomy" id="3711"/>
    <lineage>
        <taxon>Eukaryota</taxon>
        <taxon>Viridiplantae</taxon>
        <taxon>Streptophyta</taxon>
        <taxon>Embryophyta</taxon>
        <taxon>Tracheophyta</taxon>
        <taxon>Spermatophyta</taxon>
        <taxon>Magnoliopsida</taxon>
        <taxon>eudicotyledons</taxon>
        <taxon>Gunneridae</taxon>
        <taxon>Pentapetalae</taxon>
        <taxon>rosids</taxon>
        <taxon>malvids</taxon>
        <taxon>Brassicales</taxon>
        <taxon>Brassicaceae</taxon>
        <taxon>Brassiceae</taxon>
        <taxon>Brassica</taxon>
    </lineage>
</organism>
<dbReference type="AlphaFoldDB" id="M4FA86"/>
<evidence type="ECO:0000256" key="2">
    <source>
        <dbReference type="PROSITE-ProRule" id="PRU00283"/>
    </source>
</evidence>
<evidence type="ECO:0000259" key="5">
    <source>
        <dbReference type="PROSITE" id="PS50067"/>
    </source>
</evidence>
<sequence length="747" mass="84030">METRRSKPVKNLPETIHSLLGTKSHLTSAWVKSVCNIVKNVSSSEIASTSKEEDDSAFILVQSIRDQLSALTVEANEQNKRRRQILNEFLDLKGNIRVFCRVKPLESKNLRAPVASDTRNVIIELTESKRKTYNFDRVFQPDSSQDDVFLEIEPVIKSVIDGYNACIFAYGQTGTGKTFTMEGLPESPGVVPRAIKGLFKQVEQSNHKFVIKFSMLEIYMGNLRDLLVTQGTKPISPIPPSLVIHTDAKGEIDIEHLVTLKVNDFDEVFKLYKVGCRYRATASTNSNSASSRSHCMIRVSITCAGAPERRRETNKIWLVDLWGSERVLKTKATGQDSKTLMLVHVSRKEDDLCETICSLNFATRAKNIHLGQDESKEEQEKKEAVMMNLQKMMEKIEQERETTLKEIRSLNETLEKLTSKPHVTEEAEVDEIREEVQVTPKLKRNKSRRASDVFPSFMRPTASSSSRRLSGTYFSVISHGPGLKSRRNSMISVRAESACLPMKKNGYDSVCDSSERSVSKSTCVMRADDAATVDSQDISECDIKLVVSEHKPKVQHLGHGSAKKPSSSKIVGTEFSRVNSWLHSQSANRSYLLDKKQLPATPPPVKARSLSRNRSLEKSSAKLEDIEEYRTEETVIKPTPMLKDLFELQCLCSSETEDQILSKYPNPDNDGDNNVWEQGSLKPRSQRGLAFPEDIAPPLRRQQVILGERGRAQTFMQKLHALCLCIVMALGFIDVGYGNDFFNGLTK</sequence>
<dbReference type="GO" id="GO:0007018">
    <property type="term" value="P:microtubule-based movement"/>
    <property type="evidence" value="ECO:0000318"/>
    <property type="project" value="GO_Central"/>
</dbReference>
<dbReference type="SMART" id="SM00129">
    <property type="entry name" value="KISc"/>
    <property type="match status" value="1"/>
</dbReference>
<keyword evidence="1 2" id="KW-0505">Motor protein</keyword>
<dbReference type="Proteomes" id="UP000011750">
    <property type="component" value="Chromosome A06"/>
</dbReference>
<feature type="coiled-coil region" evidence="3">
    <location>
        <begin position="375"/>
        <end position="420"/>
    </location>
</feature>
<name>M4FA86_BRACM</name>
<dbReference type="GO" id="GO:0016887">
    <property type="term" value="F:ATP hydrolysis activity"/>
    <property type="evidence" value="ECO:0000318"/>
    <property type="project" value="GO_Central"/>
</dbReference>
<keyword evidence="2" id="KW-0547">Nucleotide-binding</keyword>
<keyword evidence="2" id="KW-0067">ATP-binding</keyword>
<evidence type="ECO:0000256" key="3">
    <source>
        <dbReference type="SAM" id="Coils"/>
    </source>
</evidence>
<keyword evidence="7" id="KW-1185">Reference proteome</keyword>
<dbReference type="PRINTS" id="PR00380">
    <property type="entry name" value="KINESINHEAVY"/>
</dbReference>
<dbReference type="PANTHER" id="PTHR47972:SF23">
    <property type="entry name" value="KINESIN MOTOR DOMAIN-CONTAINING PROTEIN"/>
    <property type="match status" value="1"/>
</dbReference>
<dbReference type="Gramene" id="Bra038000.1">
    <property type="protein sequence ID" value="Bra038000.1-P"/>
    <property type="gene ID" value="Bra038000"/>
</dbReference>
<feature type="binding site" evidence="2">
    <location>
        <begin position="171"/>
        <end position="178"/>
    </location>
    <ligand>
        <name>ATP</name>
        <dbReference type="ChEBI" id="CHEBI:30616"/>
    </ligand>
</feature>
<feature type="coiled-coil region" evidence="3">
    <location>
        <begin position="61"/>
        <end position="88"/>
    </location>
</feature>
<dbReference type="GO" id="GO:0005524">
    <property type="term" value="F:ATP binding"/>
    <property type="evidence" value="ECO:0007669"/>
    <property type="project" value="UniProtKB-UniRule"/>
</dbReference>
<dbReference type="GO" id="GO:0008017">
    <property type="term" value="F:microtubule binding"/>
    <property type="evidence" value="ECO:0000318"/>
    <property type="project" value="GO_Central"/>
</dbReference>
<keyword evidence="3" id="KW-0175">Coiled coil</keyword>
<protein>
    <recommendedName>
        <fullName evidence="5">Kinesin motor domain-containing protein</fullName>
    </recommendedName>
</protein>